<feature type="compositionally biased region" description="Basic and acidic residues" evidence="1">
    <location>
        <begin position="236"/>
        <end position="255"/>
    </location>
</feature>
<dbReference type="OrthoDB" id="20844at2759"/>
<dbReference type="RefSeq" id="XP_002421248.1">
    <property type="nucleotide sequence ID" value="XM_002421203.1"/>
</dbReference>
<dbReference type="AlphaFoldDB" id="B9WJN3"/>
<feature type="compositionally biased region" description="Basic and acidic residues" evidence="1">
    <location>
        <begin position="306"/>
        <end position="328"/>
    </location>
</feature>
<feature type="compositionally biased region" description="Basic and acidic residues" evidence="1">
    <location>
        <begin position="267"/>
        <end position="276"/>
    </location>
</feature>
<dbReference type="VEuPathDB" id="FungiDB:CD36_70280"/>
<dbReference type="EMBL" id="FM992694">
    <property type="protein sequence ID" value="CAX40580.1"/>
    <property type="molecule type" value="Genomic_DNA"/>
</dbReference>
<dbReference type="PANTHER" id="PTHR23146:SF0">
    <property type="entry name" value="RNA POLYMERASE-ASSOCIATED PROTEIN LEO1"/>
    <property type="match status" value="1"/>
</dbReference>
<dbReference type="PANTHER" id="PTHR23146">
    <property type="entry name" value="LEO1 PROTEIN"/>
    <property type="match status" value="1"/>
</dbReference>
<dbReference type="KEGG" id="cdu:CD36_70280"/>
<dbReference type="GeneID" id="8049139"/>
<dbReference type="GO" id="GO:1990269">
    <property type="term" value="F:RNA polymerase II C-terminal domain phosphoserine binding"/>
    <property type="evidence" value="ECO:0007669"/>
    <property type="project" value="TreeGrafter"/>
</dbReference>
<dbReference type="GO" id="GO:0006368">
    <property type="term" value="P:transcription elongation by RNA polymerase II"/>
    <property type="evidence" value="ECO:0007669"/>
    <property type="project" value="InterPro"/>
</dbReference>
<dbReference type="eggNOG" id="KOG2428">
    <property type="taxonomic scope" value="Eukaryota"/>
</dbReference>
<dbReference type="CGD" id="CAL0000167432">
    <property type="gene designation" value="Cd36_70280"/>
</dbReference>
<feature type="region of interest" description="Disordered" evidence="1">
    <location>
        <begin position="236"/>
        <end position="350"/>
    </location>
</feature>
<evidence type="ECO:0000313" key="3">
    <source>
        <dbReference type="EMBL" id="CAX40580.1"/>
    </source>
</evidence>
<dbReference type="GO" id="GO:0032968">
    <property type="term" value="P:positive regulation of transcription elongation by RNA polymerase II"/>
    <property type="evidence" value="ECO:0007669"/>
    <property type="project" value="TreeGrafter"/>
</dbReference>
<sequence>MSDEEKINQNEVDEEIDDLFGEEEQEQEQEEEEEEEQESQTTKKIIDLSLPRHAVVSVMEKDVRLLKTPDFLNIEAHPFDPSSFKEQIESNNKARAERGLTAKEIHNEQMTEKLLNENTIRWRYHNAGNDEIVKQSNAHFVEWNDGSVSLKVGNEIYDVRELPLLDHLLVKSHQAAEILQSDSIISKAINLLPASSSHRKILVKNITKKEKILNTITDVDPLEKQRLADEDVRKAMKMKRQMESRRRLQEEKWERSGSPGTRVQESSYERFERTYEGDGYDENDDFVAGDEEEIEEYDEEEEEEFERGAERLTHLKEEGAAKYRRQSEEAEDEDEKTRKRRRIIDSEDEE</sequence>
<feature type="compositionally biased region" description="Acidic residues" evidence="1">
    <location>
        <begin position="11"/>
        <end position="38"/>
    </location>
</feature>
<dbReference type="Pfam" id="PF04004">
    <property type="entry name" value="Leo1"/>
    <property type="match status" value="1"/>
</dbReference>
<proteinExistence type="predicted"/>
<dbReference type="InterPro" id="IPR007149">
    <property type="entry name" value="Leo1"/>
</dbReference>
<evidence type="ECO:0000313" key="4">
    <source>
        <dbReference type="Proteomes" id="UP000002605"/>
    </source>
</evidence>
<gene>
    <name evidence="2" type="ordered locus">Cd36_70280</name>
    <name evidence="3" type="ORF">CD36_70280</name>
</gene>
<organism evidence="3 4">
    <name type="scientific">Candida dubliniensis (strain CD36 / ATCC MYA-646 / CBS 7987 / NCPF 3949 / NRRL Y-17841)</name>
    <name type="common">Yeast</name>
    <dbReference type="NCBI Taxonomy" id="573826"/>
    <lineage>
        <taxon>Eukaryota</taxon>
        <taxon>Fungi</taxon>
        <taxon>Dikarya</taxon>
        <taxon>Ascomycota</taxon>
        <taxon>Saccharomycotina</taxon>
        <taxon>Pichiomycetes</taxon>
        <taxon>Debaryomycetaceae</taxon>
        <taxon>Candida/Lodderomyces clade</taxon>
        <taxon>Candida</taxon>
    </lineage>
</organism>
<protein>
    <submittedName>
        <fullName evidence="3">RNA polymerase-associated protein, putative</fullName>
    </submittedName>
</protein>
<feature type="compositionally biased region" description="Acidic residues" evidence="1">
    <location>
        <begin position="278"/>
        <end position="305"/>
    </location>
</feature>
<dbReference type="GO" id="GO:0016593">
    <property type="term" value="C:Cdc73/Paf1 complex"/>
    <property type="evidence" value="ECO:0007669"/>
    <property type="project" value="InterPro"/>
</dbReference>
<keyword evidence="4" id="KW-1185">Reference proteome</keyword>
<dbReference type="Proteomes" id="UP000002605">
    <property type="component" value="Chromosome 7"/>
</dbReference>
<reference evidence="3 4" key="1">
    <citation type="journal article" date="2009" name="Genome Res.">
        <title>Comparative genomics of the fungal pathogens Candida dubliniensis and Candida albicans.</title>
        <authorList>
            <person name="Jackson A.P."/>
            <person name="Gamble J.A."/>
            <person name="Yeomans T."/>
            <person name="Moran G.P."/>
            <person name="Saunders D."/>
            <person name="Harris D."/>
            <person name="Aslett M."/>
            <person name="Barrell J.F."/>
            <person name="Butler G."/>
            <person name="Citiulo F."/>
            <person name="Coleman D.C."/>
            <person name="de Groot P.W.J."/>
            <person name="Goodwin T.J."/>
            <person name="Quail M.A."/>
            <person name="McQuillan J."/>
            <person name="Munro C.A."/>
            <person name="Pain A."/>
            <person name="Poulter R.T."/>
            <person name="Rajandream M.A."/>
            <person name="Renauld H."/>
            <person name="Spiering M.J."/>
            <person name="Tivey A."/>
            <person name="Gow N.A.R."/>
            <person name="Barrell B."/>
            <person name="Sullivan D.J."/>
            <person name="Berriman M."/>
        </authorList>
    </citation>
    <scope>NUCLEOTIDE SEQUENCE [LARGE SCALE GENOMIC DNA]</scope>
    <source>
        <strain evidence="4">CD36 / ATCC MYA-646 / CBS 7987 / NCPF 3949 / NRRL Y-17841</strain>
    </source>
</reference>
<name>B9WJN3_CANDC</name>
<feature type="region of interest" description="Disordered" evidence="1">
    <location>
        <begin position="1"/>
        <end position="44"/>
    </location>
</feature>
<evidence type="ECO:0000256" key="1">
    <source>
        <dbReference type="SAM" id="MobiDB-lite"/>
    </source>
</evidence>
<accession>B9WJN3</accession>
<dbReference type="HOGENOM" id="CLU_052544_0_0_1"/>
<evidence type="ECO:0000313" key="2">
    <source>
        <dbReference type="CGD" id="CAL0000167432"/>
    </source>
</evidence>